<keyword evidence="3" id="KW-0813">Transport</keyword>
<comment type="subcellular location">
    <subcellularLocation>
        <location evidence="1">Mitochondrion membrane</location>
    </subcellularLocation>
</comment>
<evidence type="ECO:0000313" key="11">
    <source>
        <dbReference type="Proteomes" id="UP000887575"/>
    </source>
</evidence>
<dbReference type="GO" id="GO:0015078">
    <property type="term" value="F:proton transmembrane transporter activity"/>
    <property type="evidence" value="ECO:0007669"/>
    <property type="project" value="InterPro"/>
</dbReference>
<comment type="similarity">
    <text evidence="2">Belongs to the ATPase g subunit family.</text>
</comment>
<proteinExistence type="inferred from homology"/>
<evidence type="ECO:0000256" key="2">
    <source>
        <dbReference type="ARBA" id="ARBA00005699"/>
    </source>
</evidence>
<evidence type="ECO:0000256" key="3">
    <source>
        <dbReference type="ARBA" id="ARBA00022448"/>
    </source>
</evidence>
<reference evidence="12" key="1">
    <citation type="submission" date="2024-02" db="UniProtKB">
        <authorList>
            <consortium name="WormBaseParasite"/>
        </authorList>
    </citation>
    <scope>IDENTIFICATION</scope>
</reference>
<dbReference type="GO" id="GO:0031966">
    <property type="term" value="C:mitochondrial membrane"/>
    <property type="evidence" value="ECO:0007669"/>
    <property type="project" value="UniProtKB-SubCell"/>
</dbReference>
<evidence type="ECO:0000256" key="6">
    <source>
        <dbReference type="ARBA" id="ARBA00023065"/>
    </source>
</evidence>
<keyword evidence="6" id="KW-0406">Ion transport</keyword>
<accession>A0AAF3EHB4</accession>
<keyword evidence="10" id="KW-1133">Transmembrane helix</keyword>
<sequence length="131" mass="15086">MASRKMNFFEKQANLWGVLYRHQAKQFPRRWELLKEVAKKELAPPRSADIPAIKADWAKVVKAISNQEYKNYTVRELLLYTAVGLEIAFFFFIGEMIGRRNAVGYLVPGSYISGKTRCEASHQKPQDPHAL</sequence>
<evidence type="ECO:0000256" key="8">
    <source>
        <dbReference type="ARBA" id="ARBA00023136"/>
    </source>
</evidence>
<keyword evidence="9" id="KW-0066">ATP synthesis</keyword>
<dbReference type="GO" id="GO:0015986">
    <property type="term" value="P:proton motive force-driven ATP synthesis"/>
    <property type="evidence" value="ECO:0007669"/>
    <property type="project" value="InterPro"/>
</dbReference>
<evidence type="ECO:0000256" key="5">
    <source>
        <dbReference type="ARBA" id="ARBA00022781"/>
    </source>
</evidence>
<dbReference type="InterPro" id="IPR006808">
    <property type="entry name" value="ATP_synth_F0_gsu_mt"/>
</dbReference>
<keyword evidence="4" id="KW-0138">CF(0)</keyword>
<keyword evidence="5" id="KW-0375">Hydrogen ion transport</keyword>
<evidence type="ECO:0000313" key="12">
    <source>
        <dbReference type="WBParaSite" id="MBELARI_LOCUS13390"/>
    </source>
</evidence>
<feature type="transmembrane region" description="Helical" evidence="10">
    <location>
        <begin position="77"/>
        <end position="97"/>
    </location>
</feature>
<evidence type="ECO:0000256" key="1">
    <source>
        <dbReference type="ARBA" id="ARBA00004325"/>
    </source>
</evidence>
<dbReference type="AlphaFoldDB" id="A0AAF3EHB4"/>
<keyword evidence="11" id="KW-1185">Reference proteome</keyword>
<keyword evidence="8 10" id="KW-0472">Membrane</keyword>
<evidence type="ECO:0000256" key="9">
    <source>
        <dbReference type="ARBA" id="ARBA00023310"/>
    </source>
</evidence>
<evidence type="ECO:0000256" key="10">
    <source>
        <dbReference type="SAM" id="Phobius"/>
    </source>
</evidence>
<name>A0AAF3EHB4_9BILA</name>
<dbReference type="Pfam" id="PF04718">
    <property type="entry name" value="ATP-synt_G"/>
    <property type="match status" value="1"/>
</dbReference>
<dbReference type="GO" id="GO:0045259">
    <property type="term" value="C:proton-transporting ATP synthase complex"/>
    <property type="evidence" value="ECO:0007669"/>
    <property type="project" value="UniProtKB-KW"/>
</dbReference>
<keyword evidence="10" id="KW-0812">Transmembrane</keyword>
<dbReference type="PANTHER" id="PTHR12386">
    <property type="entry name" value="ATP SYNTHASE SUBUNIT"/>
    <property type="match status" value="1"/>
</dbReference>
<protein>
    <submittedName>
        <fullName evidence="12">ATP synthase subunit g, mitochondrial</fullName>
    </submittedName>
</protein>
<keyword evidence="7" id="KW-0496">Mitochondrion</keyword>
<dbReference type="WBParaSite" id="MBELARI_LOCUS13390">
    <property type="protein sequence ID" value="MBELARI_LOCUS13390"/>
    <property type="gene ID" value="MBELARI_LOCUS13390"/>
</dbReference>
<evidence type="ECO:0000256" key="4">
    <source>
        <dbReference type="ARBA" id="ARBA00022547"/>
    </source>
</evidence>
<evidence type="ECO:0000256" key="7">
    <source>
        <dbReference type="ARBA" id="ARBA00023128"/>
    </source>
</evidence>
<organism evidence="11 12">
    <name type="scientific">Mesorhabditis belari</name>
    <dbReference type="NCBI Taxonomy" id="2138241"/>
    <lineage>
        <taxon>Eukaryota</taxon>
        <taxon>Metazoa</taxon>
        <taxon>Ecdysozoa</taxon>
        <taxon>Nematoda</taxon>
        <taxon>Chromadorea</taxon>
        <taxon>Rhabditida</taxon>
        <taxon>Rhabditina</taxon>
        <taxon>Rhabditomorpha</taxon>
        <taxon>Rhabditoidea</taxon>
        <taxon>Rhabditidae</taxon>
        <taxon>Mesorhabditinae</taxon>
        <taxon>Mesorhabditis</taxon>
    </lineage>
</organism>
<dbReference type="Proteomes" id="UP000887575">
    <property type="component" value="Unassembled WGS sequence"/>
</dbReference>